<dbReference type="EMBL" id="JAATEP010000047">
    <property type="protein sequence ID" value="NJP96296.1"/>
    <property type="molecule type" value="Genomic_DNA"/>
</dbReference>
<dbReference type="RefSeq" id="WP_168017898.1">
    <property type="nucleotide sequence ID" value="NZ_JAATEP010000047.1"/>
</dbReference>
<protein>
    <submittedName>
        <fullName evidence="2">Uncharacterized protein</fullName>
    </submittedName>
</protein>
<feature type="transmembrane region" description="Helical" evidence="1">
    <location>
        <begin position="28"/>
        <end position="48"/>
    </location>
</feature>
<sequence>MSVVWAIWHWSALLQAHRATSWIAWWSLAIVAARVIMAAVAVVIAVAWEPGRACPDGPAAGARTPQVRE</sequence>
<keyword evidence="3" id="KW-1185">Reference proteome</keyword>
<proteinExistence type="predicted"/>
<keyword evidence="1" id="KW-1133">Transmembrane helix</keyword>
<comment type="caution">
    <text evidence="2">The sequence shown here is derived from an EMBL/GenBank/DDBJ whole genome shotgun (WGS) entry which is preliminary data.</text>
</comment>
<accession>A0ABX1BF56</accession>
<organism evidence="2 3">
    <name type="scientific">Nonomuraea composti</name>
    <dbReference type="NCBI Taxonomy" id="2720023"/>
    <lineage>
        <taxon>Bacteria</taxon>
        <taxon>Bacillati</taxon>
        <taxon>Actinomycetota</taxon>
        <taxon>Actinomycetes</taxon>
        <taxon>Streptosporangiales</taxon>
        <taxon>Streptosporangiaceae</taxon>
        <taxon>Nonomuraea</taxon>
    </lineage>
</organism>
<reference evidence="2 3" key="1">
    <citation type="submission" date="2020-03" db="EMBL/GenBank/DDBJ databases">
        <title>WGS of actinomycetes isolated from Thailand.</title>
        <authorList>
            <person name="Thawai C."/>
        </authorList>
    </citation>
    <scope>NUCLEOTIDE SEQUENCE [LARGE SCALE GENOMIC DNA]</scope>
    <source>
        <strain evidence="2 3">FMUSA5-5</strain>
    </source>
</reference>
<gene>
    <name evidence="2" type="ORF">HCN51_43865</name>
</gene>
<dbReference type="Proteomes" id="UP000696294">
    <property type="component" value="Unassembled WGS sequence"/>
</dbReference>
<keyword evidence="1" id="KW-0812">Transmembrane</keyword>
<evidence type="ECO:0000313" key="3">
    <source>
        <dbReference type="Proteomes" id="UP000696294"/>
    </source>
</evidence>
<name>A0ABX1BF56_9ACTN</name>
<evidence type="ECO:0000313" key="2">
    <source>
        <dbReference type="EMBL" id="NJP96296.1"/>
    </source>
</evidence>
<evidence type="ECO:0000256" key="1">
    <source>
        <dbReference type="SAM" id="Phobius"/>
    </source>
</evidence>
<keyword evidence="1" id="KW-0472">Membrane</keyword>